<keyword evidence="3" id="KW-1185">Reference proteome</keyword>
<dbReference type="InterPro" id="IPR006189">
    <property type="entry name" value="CHASE_dom"/>
</dbReference>
<evidence type="ECO:0000259" key="1">
    <source>
        <dbReference type="PROSITE" id="PS50839"/>
    </source>
</evidence>
<gene>
    <name evidence="2" type="ORF">CWC20_00600</name>
</gene>
<sequence length="77" mass="8530">MLAEPLTLIQGGEALSALVPVYNADDSFWGLLSVVIDMKKLFKSVNLEKLDNHYRIAIRGKNGLGELGEFFMAISIF</sequence>
<protein>
    <recommendedName>
        <fullName evidence="1">CHASE domain-containing protein</fullName>
    </recommendedName>
</protein>
<dbReference type="Proteomes" id="UP000307164">
    <property type="component" value="Unassembled WGS sequence"/>
</dbReference>
<name>A0ABY2W361_9GAMM</name>
<evidence type="ECO:0000313" key="3">
    <source>
        <dbReference type="Proteomes" id="UP000307164"/>
    </source>
</evidence>
<dbReference type="PROSITE" id="PS50839">
    <property type="entry name" value="CHASE"/>
    <property type="match status" value="1"/>
</dbReference>
<dbReference type="RefSeq" id="WP_171040997.1">
    <property type="nucleotide sequence ID" value="NZ_PNBW01000005.1"/>
</dbReference>
<organism evidence="2 3">
    <name type="scientific">Pseudoalteromonas aurantia</name>
    <dbReference type="NCBI Taxonomy" id="43654"/>
    <lineage>
        <taxon>Bacteria</taxon>
        <taxon>Pseudomonadati</taxon>
        <taxon>Pseudomonadota</taxon>
        <taxon>Gammaproteobacteria</taxon>
        <taxon>Alteromonadales</taxon>
        <taxon>Pseudoalteromonadaceae</taxon>
        <taxon>Pseudoalteromonas</taxon>
    </lineage>
</organism>
<comment type="caution">
    <text evidence="2">The sequence shown here is derived from an EMBL/GenBank/DDBJ whole genome shotgun (WGS) entry which is preliminary data.</text>
</comment>
<accession>A0ABY2W361</accession>
<evidence type="ECO:0000313" key="2">
    <source>
        <dbReference type="EMBL" id="TMO78941.1"/>
    </source>
</evidence>
<proteinExistence type="predicted"/>
<dbReference type="EMBL" id="PNBW01000005">
    <property type="protein sequence ID" value="TMO78941.1"/>
    <property type="molecule type" value="Genomic_DNA"/>
</dbReference>
<feature type="domain" description="CHASE" evidence="1">
    <location>
        <begin position="1"/>
        <end position="50"/>
    </location>
</feature>
<reference evidence="3" key="1">
    <citation type="submission" date="2019-06" db="EMBL/GenBank/DDBJ databases">
        <title>Co-occurence of chitin degradation, pigmentation and bioactivity in marine Pseudoalteromonas.</title>
        <authorList>
            <person name="Sonnenschein E.C."/>
            <person name="Bech P.K."/>
        </authorList>
    </citation>
    <scope>NUCLEOTIDE SEQUENCE [LARGE SCALE GENOMIC DNA]</scope>
    <source>
        <strain evidence="3">S3895</strain>
    </source>
</reference>